<feature type="region of interest" description="Disordered" evidence="12">
    <location>
        <begin position="244"/>
        <end position="275"/>
    </location>
</feature>
<dbReference type="CDD" id="cd02440">
    <property type="entry name" value="AdoMet_MTases"/>
    <property type="match status" value="1"/>
</dbReference>
<evidence type="ECO:0000256" key="4">
    <source>
        <dbReference type="ARBA" id="ARBA00013346"/>
    </source>
</evidence>
<dbReference type="PANTHER" id="PTHR11579">
    <property type="entry name" value="PROTEIN-L-ISOASPARTATE O-METHYLTRANSFERASE"/>
    <property type="match status" value="1"/>
</dbReference>
<dbReference type="Pfam" id="PF01135">
    <property type="entry name" value="PCMT"/>
    <property type="match status" value="1"/>
</dbReference>
<comment type="caution">
    <text evidence="14">The sequence shown here is derived from an EMBL/GenBank/DDBJ whole genome shotgun (WGS) entry which is preliminary data.</text>
</comment>
<dbReference type="GO" id="GO:0032259">
    <property type="term" value="P:methylation"/>
    <property type="evidence" value="ECO:0007669"/>
    <property type="project" value="UniProtKB-KW"/>
</dbReference>
<dbReference type="Proteomes" id="UP001183390">
    <property type="component" value="Unassembled WGS sequence"/>
</dbReference>
<keyword evidence="5" id="KW-0963">Cytoplasm</keyword>
<evidence type="ECO:0000259" key="13">
    <source>
        <dbReference type="SMART" id="SM01022"/>
    </source>
</evidence>
<gene>
    <name evidence="14" type="ORF">RM479_25395</name>
</gene>
<keyword evidence="8" id="KW-0949">S-adenosyl-L-methionine</keyword>
<feature type="domain" description="ASCH" evidence="13">
    <location>
        <begin position="388"/>
        <end position="492"/>
    </location>
</feature>
<accession>A0ABU2MGC2</accession>
<evidence type="ECO:0000256" key="5">
    <source>
        <dbReference type="ARBA" id="ARBA00022490"/>
    </source>
</evidence>
<dbReference type="SMART" id="SM01022">
    <property type="entry name" value="ASCH"/>
    <property type="match status" value="1"/>
</dbReference>
<evidence type="ECO:0000256" key="6">
    <source>
        <dbReference type="ARBA" id="ARBA00022603"/>
    </source>
</evidence>
<dbReference type="InterPro" id="IPR000682">
    <property type="entry name" value="PCMT"/>
</dbReference>
<dbReference type="EMBL" id="JAVREP010000027">
    <property type="protein sequence ID" value="MDT0331757.1"/>
    <property type="molecule type" value="Genomic_DNA"/>
</dbReference>
<keyword evidence="7" id="KW-0808">Transferase</keyword>
<dbReference type="SUPFAM" id="SSF88697">
    <property type="entry name" value="PUA domain-like"/>
    <property type="match status" value="1"/>
</dbReference>
<evidence type="ECO:0000256" key="12">
    <source>
        <dbReference type="SAM" id="MobiDB-lite"/>
    </source>
</evidence>
<evidence type="ECO:0000256" key="3">
    <source>
        <dbReference type="ARBA" id="ARBA00011890"/>
    </source>
</evidence>
<keyword evidence="15" id="KW-1185">Reference proteome</keyword>
<reference evidence="15" key="1">
    <citation type="submission" date="2023-07" db="EMBL/GenBank/DDBJ databases">
        <title>30 novel species of actinomycetes from the DSMZ collection.</title>
        <authorList>
            <person name="Nouioui I."/>
        </authorList>
    </citation>
    <scope>NUCLEOTIDE SEQUENCE [LARGE SCALE GENOMIC DNA]</scope>
    <source>
        <strain evidence="15">DSM 44743</strain>
    </source>
</reference>
<dbReference type="InterPro" id="IPR029063">
    <property type="entry name" value="SAM-dependent_MTases_sf"/>
</dbReference>
<sequence>MKPASEPTLDARLTAALADDLRARGVPERIASAFARVPRHRFLPDTVWTLDGDAIDRAADPDAWLRAVYSDQPLTTQLDDGRATDGRGSPTSSSSAPSVMARMLTAACLEPGHRVLEVGTGTGYNAAILSDLLGPANVTTIEIDEEVAATARANLHACGYRPTVLVGDGELASTPVAAYDRLLATCSVADLPWTWPDLIGGEGRIITPWAPTPGAPAGALAVLEVERSEVRGRFEGGASFMWARGQRRPNRPAPDAHARPEHVTRTDTDPREPFLDGETSLILSLLVGEWHYGMRVERGATEPHVWIGSTSDGSWARLHADGRVEQAGVRRLHEEFTAALSRWRDRGEPPVDRFGLTFDRARATRTLWSDGPADTLWSARWNRPTAHMRLRRRYFDLVVSGRKTVEVRVADDARERLRVGDALRFRCDGAEVATRITGLTRYATFAELLEHEPVAAIDPTTTREGLLRALREIYPPDREARGVLAIAMDTEMPGRRTGEE</sequence>
<dbReference type="PANTHER" id="PTHR11579:SF0">
    <property type="entry name" value="PROTEIN-L-ISOASPARTATE(D-ASPARTATE) O-METHYLTRANSFERASE"/>
    <property type="match status" value="1"/>
</dbReference>
<dbReference type="InterPro" id="IPR015947">
    <property type="entry name" value="PUA-like_sf"/>
</dbReference>
<evidence type="ECO:0000256" key="2">
    <source>
        <dbReference type="ARBA" id="ARBA00005369"/>
    </source>
</evidence>
<evidence type="ECO:0000256" key="1">
    <source>
        <dbReference type="ARBA" id="ARBA00004496"/>
    </source>
</evidence>
<evidence type="ECO:0000313" key="14">
    <source>
        <dbReference type="EMBL" id="MDT0331757.1"/>
    </source>
</evidence>
<evidence type="ECO:0000256" key="9">
    <source>
        <dbReference type="ARBA" id="ARBA00030757"/>
    </source>
</evidence>
<dbReference type="Pfam" id="PF04266">
    <property type="entry name" value="ASCH"/>
    <property type="match status" value="1"/>
</dbReference>
<proteinExistence type="inferred from homology"/>
<dbReference type="RefSeq" id="WP_311514221.1">
    <property type="nucleotide sequence ID" value="NZ_JAVREP010000027.1"/>
</dbReference>
<dbReference type="InterPro" id="IPR007374">
    <property type="entry name" value="ASCH_domain"/>
</dbReference>
<dbReference type="SUPFAM" id="SSF53335">
    <property type="entry name" value="S-adenosyl-L-methionine-dependent methyltransferases"/>
    <property type="match status" value="1"/>
</dbReference>
<organism evidence="14 15">
    <name type="scientific">Nocardiopsis lambiniae</name>
    <dbReference type="NCBI Taxonomy" id="3075539"/>
    <lineage>
        <taxon>Bacteria</taxon>
        <taxon>Bacillati</taxon>
        <taxon>Actinomycetota</taxon>
        <taxon>Actinomycetes</taxon>
        <taxon>Streptosporangiales</taxon>
        <taxon>Nocardiopsidaceae</taxon>
        <taxon>Nocardiopsis</taxon>
    </lineage>
</organism>
<feature type="compositionally biased region" description="Basic and acidic residues" evidence="12">
    <location>
        <begin position="254"/>
        <end position="274"/>
    </location>
</feature>
<feature type="region of interest" description="Disordered" evidence="12">
    <location>
        <begin position="76"/>
        <end position="96"/>
    </location>
</feature>
<evidence type="ECO:0000256" key="10">
    <source>
        <dbReference type="ARBA" id="ARBA00031323"/>
    </source>
</evidence>
<comment type="similarity">
    <text evidence="2">Belongs to the methyltransferase superfamily. L-isoaspartyl/D-aspartyl protein methyltransferase family.</text>
</comment>
<keyword evidence="6 14" id="KW-0489">Methyltransferase</keyword>
<protein>
    <recommendedName>
        <fullName evidence="4">Protein-L-isoaspartate O-methyltransferase</fullName>
        <ecNumber evidence="3">2.1.1.77</ecNumber>
    </recommendedName>
    <alternativeName>
        <fullName evidence="11">L-isoaspartyl protein carboxyl methyltransferase</fullName>
    </alternativeName>
    <alternativeName>
        <fullName evidence="9">Protein L-isoaspartyl methyltransferase</fullName>
    </alternativeName>
    <alternativeName>
        <fullName evidence="10">Protein-beta-aspartate methyltransferase</fullName>
    </alternativeName>
</protein>
<dbReference type="GO" id="GO:0008168">
    <property type="term" value="F:methyltransferase activity"/>
    <property type="evidence" value="ECO:0007669"/>
    <property type="project" value="UniProtKB-KW"/>
</dbReference>
<dbReference type="EC" id="2.1.1.77" evidence="3"/>
<comment type="subcellular location">
    <subcellularLocation>
        <location evidence="1">Cytoplasm</location>
    </subcellularLocation>
</comment>
<evidence type="ECO:0000313" key="15">
    <source>
        <dbReference type="Proteomes" id="UP001183390"/>
    </source>
</evidence>
<evidence type="ECO:0000256" key="7">
    <source>
        <dbReference type="ARBA" id="ARBA00022679"/>
    </source>
</evidence>
<evidence type="ECO:0000256" key="11">
    <source>
        <dbReference type="ARBA" id="ARBA00031350"/>
    </source>
</evidence>
<dbReference type="Gene3D" id="3.40.50.150">
    <property type="entry name" value="Vaccinia Virus protein VP39"/>
    <property type="match status" value="1"/>
</dbReference>
<evidence type="ECO:0000256" key="8">
    <source>
        <dbReference type="ARBA" id="ARBA00022691"/>
    </source>
</evidence>
<name>A0ABU2MGC2_9ACTN</name>
<dbReference type="Gene3D" id="2.30.130.30">
    <property type="entry name" value="Hypothetical protein"/>
    <property type="match status" value="1"/>
</dbReference>